<reference evidence="3 4" key="1">
    <citation type="submission" date="2013-08" db="EMBL/GenBank/DDBJ databases">
        <title>The genome sequence of Knoellia subterranea.</title>
        <authorList>
            <person name="Zhu W."/>
            <person name="Wang G."/>
        </authorList>
    </citation>
    <scope>NUCLEOTIDE SEQUENCE [LARGE SCALE GENOMIC DNA]</scope>
    <source>
        <strain evidence="3 4">KCTC 19937</strain>
    </source>
</reference>
<dbReference type="EMBL" id="AVPK01000004">
    <property type="protein sequence ID" value="KGN37666.1"/>
    <property type="molecule type" value="Genomic_DNA"/>
</dbReference>
<dbReference type="PANTHER" id="PTHR35377">
    <property type="entry name" value="ANTITOXIN VAPB49-RELATED-RELATED"/>
    <property type="match status" value="1"/>
</dbReference>
<accession>A0A0A0JPZ0</accession>
<organism evidence="3 4">
    <name type="scientific">Knoellia subterranea KCTC 19937</name>
    <dbReference type="NCBI Taxonomy" id="1385521"/>
    <lineage>
        <taxon>Bacteria</taxon>
        <taxon>Bacillati</taxon>
        <taxon>Actinomycetota</taxon>
        <taxon>Actinomycetes</taxon>
        <taxon>Micrococcales</taxon>
        <taxon>Intrasporangiaceae</taxon>
        <taxon>Knoellia</taxon>
    </lineage>
</organism>
<dbReference type="STRING" id="1385521.N803_11455"/>
<dbReference type="Gene3D" id="3.40.1620.10">
    <property type="entry name" value="YefM-like domain"/>
    <property type="match status" value="1"/>
</dbReference>
<dbReference type="NCBIfam" id="TIGR01552">
    <property type="entry name" value="phd_fam"/>
    <property type="match status" value="1"/>
</dbReference>
<dbReference type="AlphaFoldDB" id="A0A0A0JPZ0"/>
<dbReference type="PANTHER" id="PTHR35377:SF4">
    <property type="entry name" value="PREVENT-HOST-DEATH FAMILY PROTEIN"/>
    <property type="match status" value="1"/>
</dbReference>
<evidence type="ECO:0000256" key="2">
    <source>
        <dbReference type="RuleBase" id="RU362080"/>
    </source>
</evidence>
<evidence type="ECO:0000313" key="4">
    <source>
        <dbReference type="Proteomes" id="UP000030011"/>
    </source>
</evidence>
<protein>
    <recommendedName>
        <fullName evidence="2">Antitoxin</fullName>
    </recommendedName>
</protein>
<dbReference type="SUPFAM" id="SSF143120">
    <property type="entry name" value="YefM-like"/>
    <property type="match status" value="1"/>
</dbReference>
<dbReference type="Proteomes" id="UP000030011">
    <property type="component" value="Unassembled WGS sequence"/>
</dbReference>
<evidence type="ECO:0000313" key="3">
    <source>
        <dbReference type="EMBL" id="KGN37666.1"/>
    </source>
</evidence>
<evidence type="ECO:0000256" key="1">
    <source>
        <dbReference type="ARBA" id="ARBA00009981"/>
    </source>
</evidence>
<comment type="similarity">
    <text evidence="1 2">Belongs to the phD/YefM antitoxin family.</text>
</comment>
<dbReference type="Pfam" id="PF02604">
    <property type="entry name" value="PhdYeFM_antitox"/>
    <property type="match status" value="1"/>
</dbReference>
<proteinExistence type="inferred from homology"/>
<dbReference type="InterPro" id="IPR036165">
    <property type="entry name" value="YefM-like_sf"/>
</dbReference>
<name>A0A0A0JPZ0_9MICO</name>
<dbReference type="RefSeq" id="WP_052112042.1">
    <property type="nucleotide sequence ID" value="NZ_AVPK01000004.1"/>
</dbReference>
<dbReference type="InterPro" id="IPR051416">
    <property type="entry name" value="phD-YefM_TA_antitoxins"/>
</dbReference>
<dbReference type="OrthoDB" id="33091at2"/>
<comment type="function">
    <text evidence="2">Antitoxin component of a type II toxin-antitoxin (TA) system.</text>
</comment>
<comment type="caution">
    <text evidence="3">The sequence shown here is derived from an EMBL/GenBank/DDBJ whole genome shotgun (WGS) entry which is preliminary data.</text>
</comment>
<dbReference type="eggNOG" id="COG4118">
    <property type="taxonomic scope" value="Bacteria"/>
</dbReference>
<dbReference type="InterPro" id="IPR006442">
    <property type="entry name" value="Antitoxin_Phd/YefM"/>
</dbReference>
<keyword evidence="4" id="KW-1185">Reference proteome</keyword>
<gene>
    <name evidence="3" type="ORF">N803_11455</name>
</gene>
<sequence>MTTVNIQEAKTHLSRLLERAQAGERIVIAKAGRPIVELTPVSRVDITWGAMAGQIDIDYDAFDAADAEIAKMWDEPLSDESANTAPAGIDT</sequence>